<gene>
    <name evidence="2" type="ORF">BHE19_10090</name>
</gene>
<proteinExistence type="predicted"/>
<feature type="transmembrane region" description="Helical" evidence="1">
    <location>
        <begin position="37"/>
        <end position="57"/>
    </location>
</feature>
<accession>A0A1S1J6C8</accession>
<name>A0A1S1J6C8_9FLAO</name>
<evidence type="ECO:0000313" key="2">
    <source>
        <dbReference type="EMBL" id="OHT45049.1"/>
    </source>
</evidence>
<dbReference type="Proteomes" id="UP000180252">
    <property type="component" value="Unassembled WGS sequence"/>
</dbReference>
<organism evidence="2 3">
    <name type="scientific">Flavobacterium tructae</name>
    <dbReference type="NCBI Taxonomy" id="1114873"/>
    <lineage>
        <taxon>Bacteria</taxon>
        <taxon>Pseudomonadati</taxon>
        <taxon>Bacteroidota</taxon>
        <taxon>Flavobacteriia</taxon>
        <taxon>Flavobacteriales</taxon>
        <taxon>Flavobacteriaceae</taxon>
        <taxon>Flavobacterium</taxon>
    </lineage>
</organism>
<comment type="caution">
    <text evidence="2">The sequence shown here is derived from an EMBL/GenBank/DDBJ whole genome shotgun (WGS) entry which is preliminary data.</text>
</comment>
<keyword evidence="1" id="KW-0472">Membrane</keyword>
<dbReference type="AlphaFoldDB" id="A0A1S1J6C8"/>
<keyword evidence="1" id="KW-0812">Transmembrane</keyword>
<evidence type="ECO:0000313" key="3">
    <source>
        <dbReference type="Proteomes" id="UP000180252"/>
    </source>
</evidence>
<dbReference type="EMBL" id="MIKE01000023">
    <property type="protein sequence ID" value="OHT45049.1"/>
    <property type="molecule type" value="Genomic_DNA"/>
</dbReference>
<evidence type="ECO:0000256" key="1">
    <source>
        <dbReference type="SAM" id="Phobius"/>
    </source>
</evidence>
<sequence>MFKRISVALKRSVFPTAKGESKALCTLEGDFRNFTTTGAQTTTIFIVMVFFGTCWATDKYFGFKGMKRG</sequence>
<protein>
    <submittedName>
        <fullName evidence="2">Uncharacterized protein</fullName>
    </submittedName>
</protein>
<keyword evidence="1" id="KW-1133">Transmembrane helix</keyword>
<reference evidence="3" key="1">
    <citation type="submission" date="2016-09" db="EMBL/GenBank/DDBJ databases">
        <authorList>
            <person name="Chen S."/>
            <person name="Walker E."/>
        </authorList>
    </citation>
    <scope>NUCLEOTIDE SEQUENCE [LARGE SCALE GENOMIC DNA]</scope>
    <source>
        <strain evidence="3">MSU</strain>
    </source>
</reference>